<evidence type="ECO:0000256" key="2">
    <source>
        <dbReference type="ARBA" id="ARBA00004496"/>
    </source>
</evidence>
<sequence>MSLEFRHNTPEDVVGKVLRRAEVAKMARKLQDRLALASYKTQHGQESLSFKDVEARLEKTIQRKRPTSSVTSSTTSSSSSSEHPFFSGGLASSPLSAPFSTDSKVSHKRHVYQSTSIDLGPKSSKRIRSKSMAPPLYETSRTSWKSTHNLPESSPVYRPHESHFSSSHGASLSFASEVATIPASPTFGHVSDEEDNEMPTHSFSMNSAFRSSPPRTPPPTRSRAARQRKAGNAGGEEGADLLLYLATSPSPANPGPRSSRIFVPSTPPSKTQALPSSMMSTPGMAGFNTPGQQFNFADFVNITPSPAQGAFGSRTPGLAKTPLAAKEARRRLNFDNLVPPGGSPNLSNIGRGPMSKDSGLGMELGGELVSPG</sequence>
<feature type="region of interest" description="Disordered" evidence="9">
    <location>
        <begin position="247"/>
        <end position="278"/>
    </location>
</feature>
<keyword evidence="5" id="KW-0678">Repressor</keyword>
<feature type="compositionally biased region" description="Low complexity" evidence="9">
    <location>
        <begin position="67"/>
        <end position="81"/>
    </location>
</feature>
<evidence type="ECO:0000313" key="11">
    <source>
        <dbReference type="Proteomes" id="UP001276659"/>
    </source>
</evidence>
<comment type="caution">
    <text evidence="10">The sequence shown here is derived from an EMBL/GenBank/DDBJ whole genome shotgun (WGS) entry which is preliminary data.</text>
</comment>
<reference evidence="10" key="1">
    <citation type="submission" date="2022-11" db="EMBL/GenBank/DDBJ databases">
        <title>Chromosomal genome sequence assembly and mating type (MAT) locus characterization of the leprose asexual lichenized fungus Lepraria neglecta (Nyl.) Erichsen.</title>
        <authorList>
            <person name="Allen J.L."/>
            <person name="Pfeffer B."/>
        </authorList>
    </citation>
    <scope>NUCLEOTIDE SEQUENCE</scope>
    <source>
        <strain evidence="10">Allen 5258</strain>
    </source>
</reference>
<evidence type="ECO:0000256" key="6">
    <source>
        <dbReference type="ARBA" id="ARBA00023015"/>
    </source>
</evidence>
<feature type="compositionally biased region" description="Polar residues" evidence="9">
    <location>
        <begin position="199"/>
        <end position="209"/>
    </location>
</feature>
<keyword evidence="8" id="KW-0539">Nucleus</keyword>
<dbReference type="GO" id="GO:0005634">
    <property type="term" value="C:nucleus"/>
    <property type="evidence" value="ECO:0007669"/>
    <property type="project" value="UniProtKB-SubCell"/>
</dbReference>
<evidence type="ECO:0000256" key="1">
    <source>
        <dbReference type="ARBA" id="ARBA00004123"/>
    </source>
</evidence>
<protein>
    <recommendedName>
        <fullName evidence="12">Cyclin-dependent kinase</fullName>
    </recommendedName>
</protein>
<dbReference type="InterPro" id="IPR013734">
    <property type="entry name" value="TF_Nrm1/Whi5"/>
</dbReference>
<evidence type="ECO:0000256" key="9">
    <source>
        <dbReference type="SAM" id="MobiDB-lite"/>
    </source>
</evidence>
<keyword evidence="7" id="KW-0804">Transcription</keyword>
<comment type="similarity">
    <text evidence="3">Belongs to the WHI5/NRM1 family.</text>
</comment>
<dbReference type="PANTHER" id="PTHR40468">
    <property type="entry name" value="YALI0A15257P"/>
    <property type="match status" value="1"/>
</dbReference>
<name>A0AAD9ZC49_9LECA</name>
<keyword evidence="6" id="KW-0805">Transcription regulation</keyword>
<feature type="compositionally biased region" description="Polar residues" evidence="9">
    <location>
        <begin position="268"/>
        <end position="278"/>
    </location>
</feature>
<gene>
    <name evidence="10" type="ORF">OEA41_002172</name>
</gene>
<evidence type="ECO:0000256" key="4">
    <source>
        <dbReference type="ARBA" id="ARBA00022490"/>
    </source>
</evidence>
<feature type="region of interest" description="Disordered" evidence="9">
    <location>
        <begin position="59"/>
        <end position="162"/>
    </location>
</feature>
<dbReference type="PANTHER" id="PTHR40468:SF1">
    <property type="entry name" value="TOPOISOMERASE I DAMAGE AFFECTED PROTEIN 11"/>
    <property type="match status" value="1"/>
</dbReference>
<dbReference type="EMBL" id="JASNWA010000006">
    <property type="protein sequence ID" value="KAK3174926.1"/>
    <property type="molecule type" value="Genomic_DNA"/>
</dbReference>
<evidence type="ECO:0000256" key="3">
    <source>
        <dbReference type="ARBA" id="ARBA00006922"/>
    </source>
</evidence>
<feature type="compositionally biased region" description="Polar residues" evidence="9">
    <location>
        <begin position="139"/>
        <end position="152"/>
    </location>
</feature>
<evidence type="ECO:0000256" key="7">
    <source>
        <dbReference type="ARBA" id="ARBA00023163"/>
    </source>
</evidence>
<evidence type="ECO:0000256" key="8">
    <source>
        <dbReference type="ARBA" id="ARBA00023242"/>
    </source>
</evidence>
<accession>A0AAD9ZC49</accession>
<evidence type="ECO:0000313" key="10">
    <source>
        <dbReference type="EMBL" id="KAK3174926.1"/>
    </source>
</evidence>
<organism evidence="10 11">
    <name type="scientific">Lepraria neglecta</name>
    <dbReference type="NCBI Taxonomy" id="209136"/>
    <lineage>
        <taxon>Eukaryota</taxon>
        <taxon>Fungi</taxon>
        <taxon>Dikarya</taxon>
        <taxon>Ascomycota</taxon>
        <taxon>Pezizomycotina</taxon>
        <taxon>Lecanoromycetes</taxon>
        <taxon>OSLEUM clade</taxon>
        <taxon>Lecanoromycetidae</taxon>
        <taxon>Lecanorales</taxon>
        <taxon>Lecanorineae</taxon>
        <taxon>Stereocaulaceae</taxon>
        <taxon>Lepraria</taxon>
    </lineage>
</organism>
<feature type="region of interest" description="Disordered" evidence="9">
    <location>
        <begin position="185"/>
        <end position="234"/>
    </location>
</feature>
<keyword evidence="4" id="KW-0963">Cytoplasm</keyword>
<evidence type="ECO:0008006" key="12">
    <source>
        <dbReference type="Google" id="ProtNLM"/>
    </source>
</evidence>
<dbReference type="AlphaFoldDB" id="A0AAD9ZC49"/>
<proteinExistence type="inferred from homology"/>
<feature type="region of interest" description="Disordered" evidence="9">
    <location>
        <begin position="332"/>
        <end position="372"/>
    </location>
</feature>
<dbReference type="GO" id="GO:0005737">
    <property type="term" value="C:cytoplasm"/>
    <property type="evidence" value="ECO:0007669"/>
    <property type="project" value="UniProtKB-SubCell"/>
</dbReference>
<evidence type="ECO:0000256" key="5">
    <source>
        <dbReference type="ARBA" id="ARBA00022491"/>
    </source>
</evidence>
<feature type="compositionally biased region" description="Polar residues" evidence="9">
    <location>
        <begin position="93"/>
        <end position="103"/>
    </location>
</feature>
<dbReference type="Proteomes" id="UP001276659">
    <property type="component" value="Unassembled WGS sequence"/>
</dbReference>
<comment type="subcellular location">
    <subcellularLocation>
        <location evidence="2">Cytoplasm</location>
    </subcellularLocation>
    <subcellularLocation>
        <location evidence="1">Nucleus</location>
    </subcellularLocation>
</comment>
<dbReference type="Pfam" id="PF08528">
    <property type="entry name" value="Whi5"/>
    <property type="match status" value="1"/>
</dbReference>
<keyword evidence="11" id="KW-1185">Reference proteome</keyword>